<dbReference type="RefSeq" id="WP_248995914.1">
    <property type="nucleotide sequence ID" value="NZ_JAKIKP010000007.1"/>
</dbReference>
<dbReference type="AlphaFoldDB" id="A0A9X2CIP4"/>
<reference evidence="1" key="1">
    <citation type="submission" date="2022-01" db="EMBL/GenBank/DDBJ databases">
        <title>Whole genome-based taxonomy of the Shewanellaceae.</title>
        <authorList>
            <person name="Martin-Rodriguez A.J."/>
        </authorList>
    </citation>
    <scope>NUCLEOTIDE SEQUENCE</scope>
    <source>
        <strain evidence="1">DSM 16422</strain>
    </source>
</reference>
<dbReference type="Proteomes" id="UP001139333">
    <property type="component" value="Unassembled WGS sequence"/>
</dbReference>
<dbReference type="EMBL" id="JAKIKP010000007">
    <property type="protein sequence ID" value="MCL1143237.1"/>
    <property type="molecule type" value="Genomic_DNA"/>
</dbReference>
<comment type="caution">
    <text evidence="1">The sequence shown here is derived from an EMBL/GenBank/DDBJ whole genome shotgun (WGS) entry which is preliminary data.</text>
</comment>
<evidence type="ECO:0000313" key="1">
    <source>
        <dbReference type="EMBL" id="MCL1143237.1"/>
    </source>
</evidence>
<gene>
    <name evidence="1" type="ORF">L2672_11070</name>
</gene>
<sequence length="110" mass="12806">MTDKYIGYAEYFATGEGLTKFVASGTKEEIMNSAEPFMSRCLTYFSIHEIRDALEDVQKDEECIKNHKNINYEAIRVAYFLRGHAPIVAQTIHENNGYYSFSYKFYINFS</sequence>
<proteinExistence type="predicted"/>
<accession>A0A9X2CIP4</accession>
<evidence type="ECO:0000313" key="2">
    <source>
        <dbReference type="Proteomes" id="UP001139333"/>
    </source>
</evidence>
<keyword evidence="2" id="KW-1185">Reference proteome</keyword>
<name>A0A9X2CIP4_9GAMM</name>
<protein>
    <submittedName>
        <fullName evidence="1">Uncharacterized protein</fullName>
    </submittedName>
</protein>
<organism evidence="1 2">
    <name type="scientific">Shewanella gaetbuli</name>
    <dbReference type="NCBI Taxonomy" id="220752"/>
    <lineage>
        <taxon>Bacteria</taxon>
        <taxon>Pseudomonadati</taxon>
        <taxon>Pseudomonadota</taxon>
        <taxon>Gammaproteobacteria</taxon>
        <taxon>Alteromonadales</taxon>
        <taxon>Shewanellaceae</taxon>
        <taxon>Shewanella</taxon>
    </lineage>
</organism>